<gene>
    <name evidence="3" type="ORF">E6G99_03965</name>
</gene>
<comment type="caution">
    <text evidence="3">The sequence shown here is derived from an EMBL/GenBank/DDBJ whole genome shotgun (WGS) entry which is preliminary data.</text>
</comment>
<evidence type="ECO:0000259" key="2">
    <source>
        <dbReference type="PROSITE" id="PS50263"/>
    </source>
</evidence>
<dbReference type="Proteomes" id="UP000318661">
    <property type="component" value="Unassembled WGS sequence"/>
</dbReference>
<dbReference type="InterPro" id="IPR036526">
    <property type="entry name" value="C-N_Hydrolase_sf"/>
</dbReference>
<dbReference type="Pfam" id="PF00795">
    <property type="entry name" value="CN_hydrolase"/>
    <property type="match status" value="1"/>
</dbReference>
<dbReference type="PANTHER" id="PTHR43674">
    <property type="entry name" value="NITRILASE C965.09-RELATED"/>
    <property type="match status" value="1"/>
</dbReference>
<feature type="domain" description="CN hydrolase" evidence="2">
    <location>
        <begin position="2"/>
        <end position="214"/>
    </location>
</feature>
<evidence type="ECO:0000256" key="1">
    <source>
        <dbReference type="ARBA" id="ARBA00022801"/>
    </source>
</evidence>
<sequence>MTTVAVIQLAAPWRSPDAARENSARLLRRAAAAGAGLAILPELCTISYDFLPERAGDRLYNSAAVIGPEGVRGVYRKAHLYHFERNVFAAGDSGFLVWDTSVGRIGVLICYDLRFAEAVRILLLRGAQILCVPTTWTDRSKAEPWDARGWCGANYLAAGVAYANRMWVACADRAGQDESVRALGGSLLVAPTGYPAAGPAPPASEEVLVAEVDPARVDAMRATAEMDLLADRRPELYGDLTRPVTLTKPTR</sequence>
<dbReference type="GO" id="GO:0033388">
    <property type="term" value="P:putrescine biosynthetic process from arginine"/>
    <property type="evidence" value="ECO:0007669"/>
    <property type="project" value="TreeGrafter"/>
</dbReference>
<proteinExistence type="predicted"/>
<organism evidence="3 4">
    <name type="scientific">Candidatus Segetimicrobium genomatis</name>
    <dbReference type="NCBI Taxonomy" id="2569760"/>
    <lineage>
        <taxon>Bacteria</taxon>
        <taxon>Bacillati</taxon>
        <taxon>Candidatus Sysuimicrobiota</taxon>
        <taxon>Candidatus Sysuimicrobiia</taxon>
        <taxon>Candidatus Sysuimicrobiales</taxon>
        <taxon>Candidatus Segetimicrobiaceae</taxon>
        <taxon>Candidatus Segetimicrobium</taxon>
    </lineage>
</organism>
<dbReference type="InterPro" id="IPR003010">
    <property type="entry name" value="C-N_Hydrolase"/>
</dbReference>
<reference evidence="3 4" key="1">
    <citation type="journal article" date="2019" name="Nat. Microbiol.">
        <title>Mediterranean grassland soil C-N compound turnover is dependent on rainfall and depth, and is mediated by genomically divergent microorganisms.</title>
        <authorList>
            <person name="Diamond S."/>
            <person name="Andeer P.F."/>
            <person name="Li Z."/>
            <person name="Crits-Christoph A."/>
            <person name="Burstein D."/>
            <person name="Anantharaman K."/>
            <person name="Lane K.R."/>
            <person name="Thomas B.C."/>
            <person name="Pan C."/>
            <person name="Northen T.R."/>
            <person name="Banfield J.F."/>
        </authorList>
    </citation>
    <scope>NUCLEOTIDE SEQUENCE [LARGE SCALE GENOMIC DNA]</scope>
    <source>
        <strain evidence="3">NP_2</strain>
    </source>
</reference>
<name>A0A537LL29_9BACT</name>
<dbReference type="PANTHER" id="PTHR43674:SF2">
    <property type="entry name" value="BETA-UREIDOPROPIONASE"/>
    <property type="match status" value="1"/>
</dbReference>
<protein>
    <recommendedName>
        <fullName evidence="2">CN hydrolase domain-containing protein</fullName>
    </recommendedName>
</protein>
<accession>A0A537LL29</accession>
<evidence type="ECO:0000313" key="3">
    <source>
        <dbReference type="EMBL" id="TMJ08711.1"/>
    </source>
</evidence>
<dbReference type="GO" id="GO:0050126">
    <property type="term" value="F:N-carbamoylputrescine amidase activity"/>
    <property type="evidence" value="ECO:0007669"/>
    <property type="project" value="TreeGrafter"/>
</dbReference>
<dbReference type="SUPFAM" id="SSF56317">
    <property type="entry name" value="Carbon-nitrogen hydrolase"/>
    <property type="match status" value="1"/>
</dbReference>
<dbReference type="Gene3D" id="3.60.110.10">
    <property type="entry name" value="Carbon-nitrogen hydrolase"/>
    <property type="match status" value="1"/>
</dbReference>
<evidence type="ECO:0000313" key="4">
    <source>
        <dbReference type="Proteomes" id="UP000318661"/>
    </source>
</evidence>
<keyword evidence="1" id="KW-0378">Hydrolase</keyword>
<dbReference type="AlphaFoldDB" id="A0A537LL29"/>
<dbReference type="InterPro" id="IPR050345">
    <property type="entry name" value="Aliph_Amidase/BUP"/>
</dbReference>
<dbReference type="EMBL" id="VBAJ01000085">
    <property type="protein sequence ID" value="TMJ08711.1"/>
    <property type="molecule type" value="Genomic_DNA"/>
</dbReference>
<dbReference type="PROSITE" id="PS50263">
    <property type="entry name" value="CN_HYDROLASE"/>
    <property type="match status" value="1"/>
</dbReference>